<keyword evidence="3 6" id="KW-0812">Transmembrane</keyword>
<name>A0A809S5R7_9PROT</name>
<evidence type="ECO:0000256" key="6">
    <source>
        <dbReference type="RuleBase" id="RU366058"/>
    </source>
</evidence>
<dbReference type="Proteomes" id="UP000662914">
    <property type="component" value="Chromosome"/>
</dbReference>
<evidence type="ECO:0000256" key="3">
    <source>
        <dbReference type="ARBA" id="ARBA00022692"/>
    </source>
</evidence>
<feature type="domain" description="VTT" evidence="7">
    <location>
        <begin position="88"/>
        <end position="203"/>
    </location>
</feature>
<feature type="transmembrane region" description="Helical" evidence="6">
    <location>
        <begin position="32"/>
        <end position="55"/>
    </location>
</feature>
<keyword evidence="5 6" id="KW-0472">Membrane</keyword>
<feature type="transmembrane region" description="Helical" evidence="6">
    <location>
        <begin position="213"/>
        <end position="232"/>
    </location>
</feature>
<evidence type="ECO:0000256" key="1">
    <source>
        <dbReference type="ARBA" id="ARBA00004651"/>
    </source>
</evidence>
<dbReference type="InterPro" id="IPR015414">
    <property type="entry name" value="TMEM64"/>
</dbReference>
<gene>
    <name evidence="8" type="ORF">DSYM_19900</name>
</gene>
<reference evidence="8" key="1">
    <citation type="journal article" name="DNA Res.">
        <title>The physiological potential of anammox bacteria as revealed by their core genome structure.</title>
        <authorList>
            <person name="Okubo T."/>
            <person name="Toyoda A."/>
            <person name="Fukuhara K."/>
            <person name="Uchiyama I."/>
            <person name="Harigaya Y."/>
            <person name="Kuroiwa M."/>
            <person name="Suzuki T."/>
            <person name="Murakami Y."/>
            <person name="Suwa Y."/>
            <person name="Takami H."/>
        </authorList>
    </citation>
    <scope>NUCLEOTIDE SEQUENCE</scope>
    <source>
        <strain evidence="8">317325-3</strain>
    </source>
</reference>
<comment type="similarity">
    <text evidence="6">Belongs to the TVP38/TMEM64 family.</text>
</comment>
<dbReference type="AlphaFoldDB" id="A0A809S5R7"/>
<dbReference type="PANTHER" id="PTHR12677:SF59">
    <property type="entry name" value="GOLGI APPARATUS MEMBRANE PROTEIN TVP38-RELATED"/>
    <property type="match status" value="1"/>
</dbReference>
<feature type="transmembrane region" description="Helical" evidence="6">
    <location>
        <begin position="76"/>
        <end position="97"/>
    </location>
</feature>
<dbReference type="KEGG" id="ddz:DSYM_19900"/>
<evidence type="ECO:0000256" key="4">
    <source>
        <dbReference type="ARBA" id="ARBA00022989"/>
    </source>
</evidence>
<dbReference type="GO" id="GO:0005886">
    <property type="term" value="C:plasma membrane"/>
    <property type="evidence" value="ECO:0007669"/>
    <property type="project" value="UniProtKB-SubCell"/>
</dbReference>
<sequence>MSGPGEDLPEGAEDDIELAAVAPGFSKELRRLLVLLAAAVVAFALLYFTPVGAVVRDIQHLRAYLAGDDLWAEASYAALVTVLVALGLPRLMFYVLGGLAFGFWQGLVLAQLGALAGSYITFCAVRSGGRGWLKERFGNHRLVGKAFRVRSSVKAVVLIRQLPLSSVMINSGLALSQVSARVFLIGSFIGYLPQGVIAVLIGSGVVDEKAMDGVGKLVAAGAALLLGAFLLWRWRNRGAGPKES</sequence>
<dbReference type="Pfam" id="PF09335">
    <property type="entry name" value="VTT_dom"/>
    <property type="match status" value="1"/>
</dbReference>
<organism evidence="8 9">
    <name type="scientific">Candidatus Desulfobacillus denitrificans</name>
    <dbReference type="NCBI Taxonomy" id="2608985"/>
    <lineage>
        <taxon>Bacteria</taxon>
        <taxon>Pseudomonadati</taxon>
        <taxon>Pseudomonadota</taxon>
        <taxon>Betaproteobacteria</taxon>
        <taxon>Candidatus Desulfobacillus</taxon>
    </lineage>
</organism>
<comment type="subcellular location">
    <subcellularLocation>
        <location evidence="1 6">Cell membrane</location>
        <topology evidence="1 6">Multi-pass membrane protein</topology>
    </subcellularLocation>
</comment>
<keyword evidence="2 6" id="KW-1003">Cell membrane</keyword>
<dbReference type="EMBL" id="AP021857">
    <property type="protein sequence ID" value="BBO21291.1"/>
    <property type="molecule type" value="Genomic_DNA"/>
</dbReference>
<accession>A0A809S5R7</accession>
<feature type="transmembrane region" description="Helical" evidence="6">
    <location>
        <begin position="182"/>
        <end position="201"/>
    </location>
</feature>
<dbReference type="PANTHER" id="PTHR12677">
    <property type="entry name" value="GOLGI APPARATUS MEMBRANE PROTEIN TVP38-RELATED"/>
    <property type="match status" value="1"/>
</dbReference>
<evidence type="ECO:0000313" key="8">
    <source>
        <dbReference type="EMBL" id="BBO21291.1"/>
    </source>
</evidence>
<evidence type="ECO:0000256" key="5">
    <source>
        <dbReference type="ARBA" id="ARBA00023136"/>
    </source>
</evidence>
<keyword evidence="4 6" id="KW-1133">Transmembrane helix</keyword>
<evidence type="ECO:0000313" key="9">
    <source>
        <dbReference type="Proteomes" id="UP000662914"/>
    </source>
</evidence>
<evidence type="ECO:0000259" key="7">
    <source>
        <dbReference type="Pfam" id="PF09335"/>
    </source>
</evidence>
<evidence type="ECO:0000256" key="2">
    <source>
        <dbReference type="ARBA" id="ARBA00022475"/>
    </source>
</evidence>
<protein>
    <recommendedName>
        <fullName evidence="6">TVP38/TMEM64 family membrane protein</fullName>
    </recommendedName>
</protein>
<dbReference type="InterPro" id="IPR032816">
    <property type="entry name" value="VTT_dom"/>
</dbReference>
<proteinExistence type="inferred from homology"/>
<feature type="transmembrane region" description="Helical" evidence="6">
    <location>
        <begin position="103"/>
        <end position="125"/>
    </location>
</feature>